<evidence type="ECO:0000256" key="19">
    <source>
        <dbReference type="ARBA" id="ARBA00023026"/>
    </source>
</evidence>
<gene>
    <name evidence="25" type="ORF">Pta02_72430</name>
</gene>
<keyword evidence="8" id="KW-0808">Transferase</keyword>
<keyword evidence="19" id="KW-0843">Virulence</keyword>
<keyword evidence="16" id="KW-1133">Transmembrane helix</keyword>
<evidence type="ECO:0000256" key="14">
    <source>
        <dbReference type="ARBA" id="ARBA00022842"/>
    </source>
</evidence>
<reference evidence="25" key="1">
    <citation type="submission" date="2021-01" db="EMBL/GenBank/DDBJ databases">
        <title>Whole genome shotgun sequence of Planobispora takensis NBRC 109077.</title>
        <authorList>
            <person name="Komaki H."/>
            <person name="Tamura T."/>
        </authorList>
    </citation>
    <scope>NUCLEOTIDE SEQUENCE</scope>
    <source>
        <strain evidence="25">NBRC 109077</strain>
    </source>
</reference>
<feature type="domain" description="HAMP" evidence="24">
    <location>
        <begin position="167"/>
        <end position="219"/>
    </location>
</feature>
<keyword evidence="15" id="KW-0904">Protein phosphatase</keyword>
<dbReference type="Gene3D" id="1.10.287.130">
    <property type="match status" value="1"/>
</dbReference>
<dbReference type="InterPro" id="IPR004358">
    <property type="entry name" value="Sig_transdc_His_kin-like_C"/>
</dbReference>
<dbReference type="AlphaFoldDB" id="A0A8J3T6S1"/>
<dbReference type="Gene3D" id="3.30.565.10">
    <property type="entry name" value="Histidine kinase-like ATPase, C-terminal domain"/>
    <property type="match status" value="1"/>
</dbReference>
<dbReference type="SUPFAM" id="SSF47384">
    <property type="entry name" value="Homodimeric domain of signal transducing histidine kinase"/>
    <property type="match status" value="1"/>
</dbReference>
<dbReference type="PANTHER" id="PTHR44936:SF9">
    <property type="entry name" value="SENSOR PROTEIN CREC"/>
    <property type="match status" value="1"/>
</dbReference>
<evidence type="ECO:0000256" key="5">
    <source>
        <dbReference type="ARBA" id="ARBA00012438"/>
    </source>
</evidence>
<dbReference type="RefSeq" id="WP_203879456.1">
    <property type="nucleotide sequence ID" value="NZ_BOOK01000064.1"/>
</dbReference>
<comment type="caution">
    <text evidence="25">The sequence shown here is derived from an EMBL/GenBank/DDBJ whole genome shotgun (WGS) entry which is preliminary data.</text>
</comment>
<evidence type="ECO:0000259" key="24">
    <source>
        <dbReference type="PROSITE" id="PS50885"/>
    </source>
</evidence>
<evidence type="ECO:0000259" key="23">
    <source>
        <dbReference type="PROSITE" id="PS50109"/>
    </source>
</evidence>
<evidence type="ECO:0000256" key="15">
    <source>
        <dbReference type="ARBA" id="ARBA00022912"/>
    </source>
</evidence>
<keyword evidence="13" id="KW-0067">ATP-binding</keyword>
<evidence type="ECO:0000256" key="21">
    <source>
        <dbReference type="ARBA" id="ARBA00040454"/>
    </source>
</evidence>
<comment type="cofactor">
    <cofactor evidence="3">
        <name>Mg(2+)</name>
        <dbReference type="ChEBI" id="CHEBI:18420"/>
    </cofactor>
</comment>
<dbReference type="GO" id="GO:0005524">
    <property type="term" value="F:ATP binding"/>
    <property type="evidence" value="ECO:0007669"/>
    <property type="project" value="UniProtKB-KW"/>
</dbReference>
<accession>A0A8J3T6S1</accession>
<keyword evidence="17" id="KW-0902">Two-component regulatory system</keyword>
<evidence type="ECO:0000256" key="3">
    <source>
        <dbReference type="ARBA" id="ARBA00001946"/>
    </source>
</evidence>
<dbReference type="InterPro" id="IPR003661">
    <property type="entry name" value="HisK_dim/P_dom"/>
</dbReference>
<name>A0A8J3T6S1_9ACTN</name>
<evidence type="ECO:0000256" key="12">
    <source>
        <dbReference type="ARBA" id="ARBA00022801"/>
    </source>
</evidence>
<evidence type="ECO:0000256" key="18">
    <source>
        <dbReference type="ARBA" id="ARBA00023016"/>
    </source>
</evidence>
<evidence type="ECO:0000256" key="6">
    <source>
        <dbReference type="ARBA" id="ARBA00022475"/>
    </source>
</evidence>
<dbReference type="CDD" id="cd00082">
    <property type="entry name" value="HisKA"/>
    <property type="match status" value="1"/>
</dbReference>
<evidence type="ECO:0000313" key="25">
    <source>
        <dbReference type="EMBL" id="GII05235.1"/>
    </source>
</evidence>
<evidence type="ECO:0000256" key="11">
    <source>
        <dbReference type="ARBA" id="ARBA00022777"/>
    </source>
</evidence>
<keyword evidence="7" id="KW-0597">Phosphoprotein</keyword>
<evidence type="ECO:0000256" key="7">
    <source>
        <dbReference type="ARBA" id="ARBA00022553"/>
    </source>
</evidence>
<dbReference type="GO" id="GO:0000155">
    <property type="term" value="F:phosphorelay sensor kinase activity"/>
    <property type="evidence" value="ECO:0007669"/>
    <property type="project" value="InterPro"/>
</dbReference>
<dbReference type="Pfam" id="PF00512">
    <property type="entry name" value="HisKA"/>
    <property type="match status" value="1"/>
</dbReference>
<evidence type="ECO:0000256" key="9">
    <source>
        <dbReference type="ARBA" id="ARBA00022692"/>
    </source>
</evidence>
<dbReference type="InterPro" id="IPR003660">
    <property type="entry name" value="HAMP_dom"/>
</dbReference>
<evidence type="ECO:0000256" key="16">
    <source>
        <dbReference type="ARBA" id="ARBA00022989"/>
    </source>
</evidence>
<evidence type="ECO:0000256" key="22">
    <source>
        <dbReference type="ARBA" id="ARBA00041776"/>
    </source>
</evidence>
<evidence type="ECO:0000256" key="10">
    <source>
        <dbReference type="ARBA" id="ARBA00022741"/>
    </source>
</evidence>
<dbReference type="EMBL" id="BOOK01000064">
    <property type="protein sequence ID" value="GII05235.1"/>
    <property type="molecule type" value="Genomic_DNA"/>
</dbReference>
<dbReference type="SMART" id="SM00304">
    <property type="entry name" value="HAMP"/>
    <property type="match status" value="1"/>
</dbReference>
<keyword evidence="10" id="KW-0547">Nucleotide-binding</keyword>
<keyword evidence="16" id="KW-0472">Membrane</keyword>
<dbReference type="SMART" id="SM00388">
    <property type="entry name" value="HisKA"/>
    <property type="match status" value="1"/>
</dbReference>
<evidence type="ECO:0000256" key="2">
    <source>
        <dbReference type="ARBA" id="ARBA00001936"/>
    </source>
</evidence>
<feature type="domain" description="Histidine kinase" evidence="23">
    <location>
        <begin position="227"/>
        <end position="423"/>
    </location>
</feature>
<organism evidence="25 26">
    <name type="scientific">Planobispora takensis</name>
    <dbReference type="NCBI Taxonomy" id="1367882"/>
    <lineage>
        <taxon>Bacteria</taxon>
        <taxon>Bacillati</taxon>
        <taxon>Actinomycetota</taxon>
        <taxon>Actinomycetes</taxon>
        <taxon>Streptosporangiales</taxon>
        <taxon>Streptosporangiaceae</taxon>
        <taxon>Planobispora</taxon>
    </lineage>
</organism>
<keyword evidence="26" id="KW-1185">Reference proteome</keyword>
<proteinExistence type="predicted"/>
<dbReference type="PROSITE" id="PS50885">
    <property type="entry name" value="HAMP"/>
    <property type="match status" value="1"/>
</dbReference>
<dbReference type="InterPro" id="IPR036890">
    <property type="entry name" value="HATPase_C_sf"/>
</dbReference>
<keyword evidence="18" id="KW-0346">Stress response</keyword>
<dbReference type="InterPro" id="IPR050980">
    <property type="entry name" value="2C_sensor_his_kinase"/>
</dbReference>
<dbReference type="Pfam" id="PF02518">
    <property type="entry name" value="HATPase_c"/>
    <property type="match status" value="1"/>
</dbReference>
<dbReference type="GO" id="GO:0005886">
    <property type="term" value="C:plasma membrane"/>
    <property type="evidence" value="ECO:0007669"/>
    <property type="project" value="UniProtKB-SubCell"/>
</dbReference>
<dbReference type="SMART" id="SM00387">
    <property type="entry name" value="HATPase_c"/>
    <property type="match status" value="1"/>
</dbReference>
<dbReference type="InterPro" id="IPR003594">
    <property type="entry name" value="HATPase_dom"/>
</dbReference>
<dbReference type="PANTHER" id="PTHR44936">
    <property type="entry name" value="SENSOR PROTEIN CREC"/>
    <property type="match status" value="1"/>
</dbReference>
<dbReference type="PRINTS" id="PR00344">
    <property type="entry name" value="BCTRLSENSOR"/>
</dbReference>
<dbReference type="SUPFAM" id="SSF55874">
    <property type="entry name" value="ATPase domain of HSP90 chaperone/DNA topoisomerase II/histidine kinase"/>
    <property type="match status" value="1"/>
</dbReference>
<keyword evidence="6" id="KW-1003">Cell membrane</keyword>
<dbReference type="CDD" id="cd06225">
    <property type="entry name" value="HAMP"/>
    <property type="match status" value="1"/>
</dbReference>
<evidence type="ECO:0000256" key="1">
    <source>
        <dbReference type="ARBA" id="ARBA00000085"/>
    </source>
</evidence>
<comment type="cofactor">
    <cofactor evidence="2">
        <name>Mn(2+)</name>
        <dbReference type="ChEBI" id="CHEBI:29035"/>
    </cofactor>
</comment>
<dbReference type="InterPro" id="IPR036097">
    <property type="entry name" value="HisK_dim/P_sf"/>
</dbReference>
<keyword evidence="9" id="KW-0812">Transmembrane</keyword>
<protein>
    <recommendedName>
        <fullName evidence="21">Signal transduction histidine-protein kinase/phosphatase MprB</fullName>
        <ecNumber evidence="5">2.7.13.3</ecNumber>
    </recommendedName>
    <alternativeName>
        <fullName evidence="22">Mycobacterial persistence regulator B</fullName>
    </alternativeName>
</protein>
<evidence type="ECO:0000256" key="4">
    <source>
        <dbReference type="ARBA" id="ARBA00004651"/>
    </source>
</evidence>
<comment type="catalytic activity">
    <reaction evidence="1">
        <text>ATP + protein L-histidine = ADP + protein N-phospho-L-histidine.</text>
        <dbReference type="EC" id="2.7.13.3"/>
    </reaction>
</comment>
<evidence type="ECO:0000256" key="13">
    <source>
        <dbReference type="ARBA" id="ARBA00022840"/>
    </source>
</evidence>
<keyword evidence="12" id="KW-0378">Hydrolase</keyword>
<evidence type="ECO:0000256" key="8">
    <source>
        <dbReference type="ARBA" id="ARBA00022679"/>
    </source>
</evidence>
<keyword evidence="14" id="KW-0460">Magnesium</keyword>
<dbReference type="EC" id="2.7.13.3" evidence="5"/>
<keyword evidence="20" id="KW-0464">Manganese</keyword>
<dbReference type="Pfam" id="PF00672">
    <property type="entry name" value="HAMP"/>
    <property type="match status" value="1"/>
</dbReference>
<keyword evidence="11 25" id="KW-0418">Kinase</keyword>
<evidence type="ECO:0000256" key="17">
    <source>
        <dbReference type="ARBA" id="ARBA00023012"/>
    </source>
</evidence>
<evidence type="ECO:0000256" key="20">
    <source>
        <dbReference type="ARBA" id="ARBA00023211"/>
    </source>
</evidence>
<comment type="subcellular location">
    <subcellularLocation>
        <location evidence="4">Cell membrane</location>
        <topology evidence="4">Multi-pass membrane protein</topology>
    </subcellularLocation>
</comment>
<dbReference type="InterPro" id="IPR005467">
    <property type="entry name" value="His_kinase_dom"/>
</dbReference>
<dbReference type="Proteomes" id="UP000634476">
    <property type="component" value="Unassembled WGS sequence"/>
</dbReference>
<sequence length="446" mass="46734">MRRTLALLALAGASMIALAFLVPLALFIRESAEARAMAEAERQASALVPVLAITVNPARLPHALASTGAQDRIAVHLPSGGSVGTVRAPAPTVAAVAQRARAVTAETGTGRLLLRPVALDGGRTVVIEVFVPAEELTRGVTSSWAVLTGVAVVLVAGSVVVADRLGGRVVRAARRLGRAAGSLGAGDLTVRIEPEGPPELVAAGEAFNTMADRVVQLLAAEREMAADLSHRLRTPLTALRLSLDHLGPEAEQSRRSLSRLESEVDQIIAAAREPSRAPAFVSCDAAEVLRERITFWSALAEDQQRPWQLIGASAPVRVPVAATELSAVVDALLGNVFRHTPEGAAFTVTLHQGSGTVGILIADAGPGIPDIDAALRRGASGSGSTGLGLDIARQLAESSGGDLRIDGSSMGGARVQLWFRTDQRDRTPRTARRLVRNRWSRAARAR</sequence>
<dbReference type="GO" id="GO:0004721">
    <property type="term" value="F:phosphoprotein phosphatase activity"/>
    <property type="evidence" value="ECO:0007669"/>
    <property type="project" value="UniProtKB-KW"/>
</dbReference>
<evidence type="ECO:0000313" key="26">
    <source>
        <dbReference type="Proteomes" id="UP000634476"/>
    </source>
</evidence>
<dbReference type="PROSITE" id="PS50109">
    <property type="entry name" value="HIS_KIN"/>
    <property type="match status" value="1"/>
</dbReference>